<feature type="transmembrane region" description="Helical" evidence="2">
    <location>
        <begin position="528"/>
        <end position="550"/>
    </location>
</feature>
<dbReference type="EMBL" id="QPFP01000054">
    <property type="protein sequence ID" value="TEB25705.1"/>
    <property type="molecule type" value="Genomic_DNA"/>
</dbReference>
<dbReference type="PANTHER" id="PTHR35043">
    <property type="entry name" value="TRANSCRIPTION FACTOR DOMAIN-CONTAINING PROTEIN"/>
    <property type="match status" value="1"/>
</dbReference>
<keyword evidence="3" id="KW-0732">Signal</keyword>
<dbReference type="STRING" id="71717.A0A4Y7SV00"/>
<gene>
    <name evidence="4" type="ORF">FA13DRAFT_1817285</name>
</gene>
<keyword evidence="5" id="KW-1185">Reference proteome</keyword>
<evidence type="ECO:0000256" key="2">
    <source>
        <dbReference type="SAM" id="Phobius"/>
    </source>
</evidence>
<dbReference type="PANTHER" id="PTHR35043:SF7">
    <property type="entry name" value="TRANSCRIPTION FACTOR DOMAIN-CONTAINING PROTEIN"/>
    <property type="match status" value="1"/>
</dbReference>
<organism evidence="4 5">
    <name type="scientific">Coprinellus micaceus</name>
    <name type="common">Glistening ink-cap mushroom</name>
    <name type="synonym">Coprinus micaceus</name>
    <dbReference type="NCBI Taxonomy" id="71717"/>
    <lineage>
        <taxon>Eukaryota</taxon>
        <taxon>Fungi</taxon>
        <taxon>Dikarya</taxon>
        <taxon>Basidiomycota</taxon>
        <taxon>Agaricomycotina</taxon>
        <taxon>Agaricomycetes</taxon>
        <taxon>Agaricomycetidae</taxon>
        <taxon>Agaricales</taxon>
        <taxon>Agaricineae</taxon>
        <taxon>Psathyrellaceae</taxon>
        <taxon>Coprinellus</taxon>
    </lineage>
</organism>
<keyword evidence="2" id="KW-0472">Membrane</keyword>
<protein>
    <submittedName>
        <fullName evidence="4">Uncharacterized protein</fullName>
    </submittedName>
</protein>
<feature type="transmembrane region" description="Helical" evidence="2">
    <location>
        <begin position="102"/>
        <end position="121"/>
    </location>
</feature>
<feature type="transmembrane region" description="Helical" evidence="2">
    <location>
        <begin position="65"/>
        <end position="81"/>
    </location>
</feature>
<keyword evidence="2" id="KW-0812">Transmembrane</keyword>
<accession>A0A4Y7SV00</accession>
<dbReference type="AlphaFoldDB" id="A0A4Y7SV00"/>
<feature type="region of interest" description="Disordered" evidence="1">
    <location>
        <begin position="257"/>
        <end position="287"/>
    </location>
</feature>
<feature type="transmembrane region" description="Helical" evidence="2">
    <location>
        <begin position="449"/>
        <end position="473"/>
    </location>
</feature>
<feature type="signal peptide" evidence="3">
    <location>
        <begin position="1"/>
        <end position="16"/>
    </location>
</feature>
<feature type="transmembrane region" description="Helical" evidence="2">
    <location>
        <begin position="485"/>
        <end position="508"/>
    </location>
</feature>
<feature type="chain" id="PRO_5021397943" evidence="3">
    <location>
        <begin position="17"/>
        <end position="572"/>
    </location>
</feature>
<proteinExistence type="predicted"/>
<evidence type="ECO:0000313" key="5">
    <source>
        <dbReference type="Proteomes" id="UP000298030"/>
    </source>
</evidence>
<evidence type="ECO:0000256" key="3">
    <source>
        <dbReference type="SAM" id="SignalP"/>
    </source>
</evidence>
<evidence type="ECO:0000256" key="1">
    <source>
        <dbReference type="SAM" id="MobiDB-lite"/>
    </source>
</evidence>
<comment type="caution">
    <text evidence="4">The sequence shown here is derived from an EMBL/GenBank/DDBJ whole genome shotgun (WGS) entry which is preliminary data.</text>
</comment>
<dbReference type="OrthoDB" id="9451547at2759"/>
<reference evidence="4 5" key="1">
    <citation type="journal article" date="2019" name="Nat. Ecol. Evol.">
        <title>Megaphylogeny resolves global patterns of mushroom evolution.</title>
        <authorList>
            <person name="Varga T."/>
            <person name="Krizsan K."/>
            <person name="Foldi C."/>
            <person name="Dima B."/>
            <person name="Sanchez-Garcia M."/>
            <person name="Sanchez-Ramirez S."/>
            <person name="Szollosi G.J."/>
            <person name="Szarkandi J.G."/>
            <person name="Papp V."/>
            <person name="Albert L."/>
            <person name="Andreopoulos W."/>
            <person name="Angelini C."/>
            <person name="Antonin V."/>
            <person name="Barry K.W."/>
            <person name="Bougher N.L."/>
            <person name="Buchanan P."/>
            <person name="Buyck B."/>
            <person name="Bense V."/>
            <person name="Catcheside P."/>
            <person name="Chovatia M."/>
            <person name="Cooper J."/>
            <person name="Damon W."/>
            <person name="Desjardin D."/>
            <person name="Finy P."/>
            <person name="Geml J."/>
            <person name="Haridas S."/>
            <person name="Hughes K."/>
            <person name="Justo A."/>
            <person name="Karasinski D."/>
            <person name="Kautmanova I."/>
            <person name="Kiss B."/>
            <person name="Kocsube S."/>
            <person name="Kotiranta H."/>
            <person name="LaButti K.M."/>
            <person name="Lechner B.E."/>
            <person name="Liimatainen K."/>
            <person name="Lipzen A."/>
            <person name="Lukacs Z."/>
            <person name="Mihaltcheva S."/>
            <person name="Morgado L.N."/>
            <person name="Niskanen T."/>
            <person name="Noordeloos M.E."/>
            <person name="Ohm R.A."/>
            <person name="Ortiz-Santana B."/>
            <person name="Ovrebo C."/>
            <person name="Racz N."/>
            <person name="Riley R."/>
            <person name="Savchenko A."/>
            <person name="Shiryaev A."/>
            <person name="Soop K."/>
            <person name="Spirin V."/>
            <person name="Szebenyi C."/>
            <person name="Tomsovsky M."/>
            <person name="Tulloss R.E."/>
            <person name="Uehling J."/>
            <person name="Grigoriev I.V."/>
            <person name="Vagvolgyi C."/>
            <person name="Papp T."/>
            <person name="Martin F.M."/>
            <person name="Miettinen O."/>
            <person name="Hibbett D.S."/>
            <person name="Nagy L.G."/>
        </authorList>
    </citation>
    <scope>NUCLEOTIDE SEQUENCE [LARGE SCALE GENOMIC DNA]</scope>
    <source>
        <strain evidence="4 5">FP101781</strain>
    </source>
</reference>
<dbReference type="Proteomes" id="UP000298030">
    <property type="component" value="Unassembled WGS sequence"/>
</dbReference>
<evidence type="ECO:0000313" key="4">
    <source>
        <dbReference type="EMBL" id="TEB25705.1"/>
    </source>
</evidence>
<name>A0A4Y7SV00_COPMI</name>
<sequence>MALLLWYLVLLSSTLASPVLAPPEVIGTTCTNVCLEHYPPPRLTTCLTTDTAPVFNTRYRSTIEIVWSCLAIIFASTWICVHPNVAGYKTTKWQRLWKRVKLFAVAVFAPELLAVFAFFQWKGCRMLHKRFRGVAKALNISLDLDDNSEGTPLQPIQLAILPFAKDGLKCNLCLRRAEAKYDNVVPTPGPWETIAHYAKRAFLAIKRALTWYHVDPRETAWTLTHSHFVQMGGIVFKNQDNSEVGFKRPTVLRTSSASTSDLDSIDSPGISSNTGSEGGSDFSLVSSDSDDESKNWSAEDIKNFFSLRLSEAAILDKSKASALAKTLVVMQVLWFVVQTIARALEGLPITHLEVVCLAFTLFNIGMYVCWWDKPLDVECPLEVEGRPGGDQLPEMDWLWTLMGGLDNLPVGQWNYSHEAKLYPGLYCYHTIHDGYSSLNEYFSDEFNGVLGGAFTLALSFTSAAFGAIHAIGWSLPSSSHAEHMLWRISCLVLMCYPLVPLVIGPFAVFLADHIPEWAFNLYGYGMSFISFCGAIAYIGARFILLVLPFLELRDLPPLAHQTISWSNFLPHI</sequence>
<keyword evidence="2" id="KW-1133">Transmembrane helix</keyword>